<name>A0AAN8EMY8_9EURO</name>
<accession>A0AAN8EMY8</accession>
<comment type="caution">
    <text evidence="1">The sequence shown here is derived from an EMBL/GenBank/DDBJ whole genome shotgun (WGS) entry which is preliminary data.</text>
</comment>
<dbReference type="Proteomes" id="UP001316803">
    <property type="component" value="Unassembled WGS sequence"/>
</dbReference>
<proteinExistence type="predicted"/>
<evidence type="ECO:0000313" key="1">
    <source>
        <dbReference type="EMBL" id="KAK5948313.1"/>
    </source>
</evidence>
<sequence length="278" mass="31482">MQLSKFIDTTAGSCIDKNGQPPTPTFLGIPCELRMLIYEFLIGDRTFWINFAPTADNEIQSGIIGSLKVLRLSRQIHDEAQKALKVRTLRINQFSETEFHKFGRVPELISGWTSTIEAVVVSYRLIDIIDKTPNDLFQPTVLRGLQEIVSLPSLRAITFEEKYMEVRLGDVELEERAKAYAVRLGLRIAAFQHISATAKKTLEHEMRRRYWTVEMKFVKRSTAIDASVSLSATPHKNTLTSCQKAAQAEPTDGRRKVLLEVPNGQSPQVSQKHWLTIA</sequence>
<gene>
    <name evidence="1" type="ORF">OHC33_010623</name>
</gene>
<dbReference type="EMBL" id="JAKLMC020000049">
    <property type="protein sequence ID" value="KAK5948313.1"/>
    <property type="molecule type" value="Genomic_DNA"/>
</dbReference>
<evidence type="ECO:0000313" key="2">
    <source>
        <dbReference type="Proteomes" id="UP001316803"/>
    </source>
</evidence>
<organism evidence="1 2">
    <name type="scientific">Knufia fluminis</name>
    <dbReference type="NCBI Taxonomy" id="191047"/>
    <lineage>
        <taxon>Eukaryota</taxon>
        <taxon>Fungi</taxon>
        <taxon>Dikarya</taxon>
        <taxon>Ascomycota</taxon>
        <taxon>Pezizomycotina</taxon>
        <taxon>Eurotiomycetes</taxon>
        <taxon>Chaetothyriomycetidae</taxon>
        <taxon>Chaetothyriales</taxon>
        <taxon>Trichomeriaceae</taxon>
        <taxon>Knufia</taxon>
    </lineage>
</organism>
<reference evidence="1 2" key="1">
    <citation type="submission" date="2022-12" db="EMBL/GenBank/DDBJ databases">
        <title>Genomic features and morphological characterization of a novel Knufia sp. strain isolated from spacecraft assembly facility.</title>
        <authorList>
            <person name="Teixeira M."/>
            <person name="Chander A.M."/>
            <person name="Stajich J.E."/>
            <person name="Venkateswaran K."/>
        </authorList>
    </citation>
    <scope>NUCLEOTIDE SEQUENCE [LARGE SCALE GENOMIC DNA]</scope>
    <source>
        <strain evidence="1 2">FJI-L2-BK-P2</strain>
    </source>
</reference>
<protein>
    <submittedName>
        <fullName evidence="1">Uncharacterized protein</fullName>
    </submittedName>
</protein>
<keyword evidence="2" id="KW-1185">Reference proteome</keyword>
<dbReference type="AlphaFoldDB" id="A0AAN8EMY8"/>